<dbReference type="EMBL" id="REGN01013044">
    <property type="protein sequence ID" value="RMZ94455.1"/>
    <property type="molecule type" value="Genomic_DNA"/>
</dbReference>
<protein>
    <submittedName>
        <fullName evidence="1">Uncharacterized protein</fullName>
    </submittedName>
</protein>
<accession>A0A3M7P5V7</accession>
<gene>
    <name evidence="1" type="ORF">BpHYR1_037133</name>
</gene>
<evidence type="ECO:0000313" key="2">
    <source>
        <dbReference type="Proteomes" id="UP000276133"/>
    </source>
</evidence>
<evidence type="ECO:0000313" key="1">
    <source>
        <dbReference type="EMBL" id="RMZ94455.1"/>
    </source>
</evidence>
<comment type="caution">
    <text evidence="1">The sequence shown here is derived from an EMBL/GenBank/DDBJ whole genome shotgun (WGS) entry which is preliminary data.</text>
</comment>
<proteinExistence type="predicted"/>
<dbReference type="Proteomes" id="UP000276133">
    <property type="component" value="Unassembled WGS sequence"/>
</dbReference>
<keyword evidence="2" id="KW-1185">Reference proteome</keyword>
<name>A0A3M7P5V7_BRAPC</name>
<organism evidence="1 2">
    <name type="scientific">Brachionus plicatilis</name>
    <name type="common">Marine rotifer</name>
    <name type="synonym">Brachionus muelleri</name>
    <dbReference type="NCBI Taxonomy" id="10195"/>
    <lineage>
        <taxon>Eukaryota</taxon>
        <taxon>Metazoa</taxon>
        <taxon>Spiralia</taxon>
        <taxon>Gnathifera</taxon>
        <taxon>Rotifera</taxon>
        <taxon>Eurotatoria</taxon>
        <taxon>Monogononta</taxon>
        <taxon>Pseudotrocha</taxon>
        <taxon>Ploima</taxon>
        <taxon>Brachionidae</taxon>
        <taxon>Brachionus</taxon>
    </lineage>
</organism>
<sequence length="126" mass="14765">MDDYRGIEPSDQPSQIPNFNNFQYRNLIKSIKTKENQTSSMVSMVLVPYGINPNFDIVPRAGNFLANKNKNLTEINFPCNTETRTDVNEKTLENILKWLEIKKKYKQFKFSIESIFSIYSLQIVEF</sequence>
<reference evidence="1 2" key="1">
    <citation type="journal article" date="2018" name="Sci. Rep.">
        <title>Genomic signatures of local adaptation to the degree of environmental predictability in rotifers.</title>
        <authorList>
            <person name="Franch-Gras L."/>
            <person name="Hahn C."/>
            <person name="Garcia-Roger E.M."/>
            <person name="Carmona M.J."/>
            <person name="Serra M."/>
            <person name="Gomez A."/>
        </authorList>
    </citation>
    <scope>NUCLEOTIDE SEQUENCE [LARGE SCALE GENOMIC DNA]</scope>
    <source>
        <strain evidence="1">HYR1</strain>
    </source>
</reference>
<dbReference type="AlphaFoldDB" id="A0A3M7P5V7"/>